<dbReference type="InterPro" id="IPR036249">
    <property type="entry name" value="Thioredoxin-like_sf"/>
</dbReference>
<accession>A0A1X7TN76</accession>
<dbReference type="Gene3D" id="3.40.30.10">
    <property type="entry name" value="Glutaredoxin"/>
    <property type="match status" value="1"/>
</dbReference>
<dbReference type="PANTHER" id="PTHR33875">
    <property type="entry name" value="OS09G0542200 PROTEIN"/>
    <property type="match status" value="1"/>
</dbReference>
<dbReference type="EnsemblMetazoa" id="Aqu2.1.16118_001">
    <property type="protein sequence ID" value="Aqu2.1.16118_001"/>
    <property type="gene ID" value="Aqu2.1.16118"/>
</dbReference>
<gene>
    <name evidence="2" type="primary">105314625</name>
</gene>
<keyword evidence="3" id="KW-1185">Reference proteome</keyword>
<dbReference type="EnsemblMetazoa" id="XM_020003184.1">
    <property type="protein sequence ID" value="XP_019858743.1"/>
    <property type="gene ID" value="LOC105314625"/>
</dbReference>
<evidence type="ECO:0000313" key="2">
    <source>
        <dbReference type="EnsemblMetazoa" id="Aqu2.1.16118_001"/>
    </source>
</evidence>
<sequence>MKSFYIACFILASLACAVSGQEPVPERPLGFVYLEDARPKVVLEVFYDHLCDDSAASWPTLKQIESEYSGKQGLEILIHIFPLVNHHNAFFMQKAGEVVRNETRGDRNETDDAFVTFLEQAFKQQEEFLTGAVDMTEPQVQAKIAEFTETATKVSKEKVMAGFKSERVDTKSRNAWRYAASRGITGTPQYIINGVHDYDAVKLDFDGWKKMIDELMTRPS</sequence>
<organism evidence="2">
    <name type="scientific">Amphimedon queenslandica</name>
    <name type="common">Sponge</name>
    <dbReference type="NCBI Taxonomy" id="400682"/>
    <lineage>
        <taxon>Eukaryota</taxon>
        <taxon>Metazoa</taxon>
        <taxon>Porifera</taxon>
        <taxon>Demospongiae</taxon>
        <taxon>Heteroscleromorpha</taxon>
        <taxon>Haplosclerida</taxon>
        <taxon>Niphatidae</taxon>
        <taxon>Amphimedon</taxon>
    </lineage>
</organism>
<dbReference type="OrthoDB" id="37297at2759"/>
<dbReference type="PROSITE" id="PS51257">
    <property type="entry name" value="PROKAR_LIPOPROTEIN"/>
    <property type="match status" value="1"/>
</dbReference>
<proteinExistence type="predicted"/>
<dbReference type="KEGG" id="aqu:105314625"/>
<keyword evidence="1" id="KW-0732">Signal</keyword>
<dbReference type="AlphaFoldDB" id="A0A1X7TN76"/>
<reference evidence="3" key="1">
    <citation type="journal article" date="2010" name="Nature">
        <title>The Amphimedon queenslandica genome and the evolution of animal complexity.</title>
        <authorList>
            <person name="Srivastava M."/>
            <person name="Simakov O."/>
            <person name="Chapman J."/>
            <person name="Fahey B."/>
            <person name="Gauthier M.E."/>
            <person name="Mitros T."/>
            <person name="Richards G.S."/>
            <person name="Conaco C."/>
            <person name="Dacre M."/>
            <person name="Hellsten U."/>
            <person name="Larroux C."/>
            <person name="Putnam N.H."/>
            <person name="Stanke M."/>
            <person name="Adamska M."/>
            <person name="Darling A."/>
            <person name="Degnan S.M."/>
            <person name="Oakley T.H."/>
            <person name="Plachetzki D.C."/>
            <person name="Zhai Y."/>
            <person name="Adamski M."/>
            <person name="Calcino A."/>
            <person name="Cummins S.F."/>
            <person name="Goodstein D.M."/>
            <person name="Harris C."/>
            <person name="Jackson D.J."/>
            <person name="Leys S.P."/>
            <person name="Shu S."/>
            <person name="Woodcroft B.J."/>
            <person name="Vervoort M."/>
            <person name="Kosik K.S."/>
            <person name="Manning G."/>
            <person name="Degnan B.M."/>
            <person name="Rokhsar D.S."/>
        </authorList>
    </citation>
    <scope>NUCLEOTIDE SEQUENCE [LARGE SCALE GENOMIC DNA]</scope>
</reference>
<protein>
    <submittedName>
        <fullName evidence="2">Uncharacterized protein</fullName>
    </submittedName>
</protein>
<dbReference type="STRING" id="400682.A0A1X7TN76"/>
<dbReference type="InParanoid" id="A0A1X7TN76"/>
<feature type="signal peptide" evidence="1">
    <location>
        <begin position="1"/>
        <end position="20"/>
    </location>
</feature>
<dbReference type="Proteomes" id="UP000007879">
    <property type="component" value="Unassembled WGS sequence"/>
</dbReference>
<reference evidence="2" key="2">
    <citation type="submission" date="2017-05" db="UniProtKB">
        <authorList>
            <consortium name="EnsemblMetazoa"/>
        </authorList>
    </citation>
    <scope>IDENTIFICATION</scope>
</reference>
<evidence type="ECO:0000313" key="3">
    <source>
        <dbReference type="Proteomes" id="UP000007879"/>
    </source>
</evidence>
<dbReference type="SUPFAM" id="SSF52833">
    <property type="entry name" value="Thioredoxin-like"/>
    <property type="match status" value="1"/>
</dbReference>
<name>A0A1X7TN76_AMPQE</name>
<feature type="chain" id="PRO_5012620707" evidence="1">
    <location>
        <begin position="21"/>
        <end position="220"/>
    </location>
</feature>
<evidence type="ECO:0000256" key="1">
    <source>
        <dbReference type="SAM" id="SignalP"/>
    </source>
</evidence>
<dbReference type="PANTHER" id="PTHR33875:SF2">
    <property type="entry name" value="ACR183CP"/>
    <property type="match status" value="1"/>
</dbReference>